<evidence type="ECO:0000256" key="1">
    <source>
        <dbReference type="SAM" id="Phobius"/>
    </source>
</evidence>
<organism evidence="2 3">
    <name type="scientific">Melipona bicolor</name>
    <dbReference type="NCBI Taxonomy" id="60889"/>
    <lineage>
        <taxon>Eukaryota</taxon>
        <taxon>Metazoa</taxon>
        <taxon>Ecdysozoa</taxon>
        <taxon>Arthropoda</taxon>
        <taxon>Hexapoda</taxon>
        <taxon>Insecta</taxon>
        <taxon>Pterygota</taxon>
        <taxon>Neoptera</taxon>
        <taxon>Endopterygota</taxon>
        <taxon>Hymenoptera</taxon>
        <taxon>Apocrita</taxon>
        <taxon>Aculeata</taxon>
        <taxon>Apoidea</taxon>
        <taxon>Anthophila</taxon>
        <taxon>Apidae</taxon>
        <taxon>Melipona</taxon>
    </lineage>
</organism>
<dbReference type="Proteomes" id="UP001177670">
    <property type="component" value="Unassembled WGS sequence"/>
</dbReference>
<dbReference type="EMBL" id="JAHYIQ010000012">
    <property type="protein sequence ID" value="KAK1127303.1"/>
    <property type="molecule type" value="Genomic_DNA"/>
</dbReference>
<reference evidence="2" key="1">
    <citation type="submission" date="2021-10" db="EMBL/GenBank/DDBJ databases">
        <title>Melipona bicolor Genome sequencing and assembly.</title>
        <authorList>
            <person name="Araujo N.S."/>
            <person name="Arias M.C."/>
        </authorList>
    </citation>
    <scope>NUCLEOTIDE SEQUENCE</scope>
    <source>
        <strain evidence="2">USP_2M_L1-L4_2017</strain>
        <tissue evidence="2">Whole body</tissue>
    </source>
</reference>
<evidence type="ECO:0000313" key="2">
    <source>
        <dbReference type="EMBL" id="KAK1127303.1"/>
    </source>
</evidence>
<accession>A0AA40KNV4</accession>
<gene>
    <name evidence="2" type="ORF">K0M31_003847</name>
</gene>
<comment type="caution">
    <text evidence="2">The sequence shown here is derived from an EMBL/GenBank/DDBJ whole genome shotgun (WGS) entry which is preliminary data.</text>
</comment>
<keyword evidence="1" id="KW-1133">Transmembrane helix</keyword>
<keyword evidence="3" id="KW-1185">Reference proteome</keyword>
<keyword evidence="1" id="KW-0812">Transmembrane</keyword>
<proteinExistence type="predicted"/>
<sequence length="98" mass="10591">MNINYGGKAGYYFSSTCVLVGSFTLFFIDLHRRNLSRHKHTRSNGTKHLCVSDNCPQRRKLSFSQEPENDGPHVTAAGAAAAALVIGAEIAPNPGESD</sequence>
<protein>
    <submittedName>
        <fullName evidence="2">Uncharacterized protein</fullName>
    </submittedName>
</protein>
<name>A0AA40KNV4_9HYME</name>
<keyword evidence="1" id="KW-0472">Membrane</keyword>
<evidence type="ECO:0000313" key="3">
    <source>
        <dbReference type="Proteomes" id="UP001177670"/>
    </source>
</evidence>
<dbReference type="AlphaFoldDB" id="A0AA40KNV4"/>
<feature type="transmembrane region" description="Helical" evidence="1">
    <location>
        <begin position="12"/>
        <end position="30"/>
    </location>
</feature>